<feature type="region of interest" description="Disordered" evidence="5">
    <location>
        <begin position="589"/>
        <end position="609"/>
    </location>
</feature>
<feature type="region of interest" description="Disordered" evidence="5">
    <location>
        <begin position="708"/>
        <end position="749"/>
    </location>
</feature>
<dbReference type="Pfam" id="PF00617">
    <property type="entry name" value="RasGEF"/>
    <property type="match status" value="1"/>
</dbReference>
<feature type="compositionally biased region" description="Acidic residues" evidence="5">
    <location>
        <begin position="180"/>
        <end position="191"/>
    </location>
</feature>
<dbReference type="Gene3D" id="1.10.840.10">
    <property type="entry name" value="Ras guanine-nucleotide exchange factors catalytic domain"/>
    <property type="match status" value="1"/>
</dbReference>
<dbReference type="Pfam" id="PF00618">
    <property type="entry name" value="RasGEF_N"/>
    <property type="match status" value="1"/>
</dbReference>
<organism evidence="9">
    <name type="scientific">Blastobotrys adeninivorans</name>
    <name type="common">Yeast</name>
    <name type="synonym">Arxula adeninivorans</name>
    <dbReference type="NCBI Taxonomy" id="409370"/>
    <lineage>
        <taxon>Eukaryota</taxon>
        <taxon>Fungi</taxon>
        <taxon>Dikarya</taxon>
        <taxon>Ascomycota</taxon>
        <taxon>Saccharomycotina</taxon>
        <taxon>Dipodascomycetes</taxon>
        <taxon>Dipodascales</taxon>
        <taxon>Trichomonascaceae</taxon>
        <taxon>Blastobotrys</taxon>
    </lineage>
</organism>
<reference evidence="9" key="2">
    <citation type="submission" date="2014-06" db="EMBL/GenBank/DDBJ databases">
        <title>The complete genome of Blastobotrys (Arxula) adeninivorans LS3 - a yeast of biotechnological interest.</title>
        <authorList>
            <person name="Kunze G."/>
            <person name="Gaillardin C."/>
            <person name="Czernicka M."/>
            <person name="Durrens P."/>
            <person name="Martin T."/>
            <person name="Boer E."/>
            <person name="Gabaldon T."/>
            <person name="Cruz J."/>
            <person name="Talla E."/>
            <person name="Marck C."/>
            <person name="Goffeau A."/>
            <person name="Barbe V."/>
            <person name="Baret P."/>
            <person name="Baronian K."/>
            <person name="Beier S."/>
            <person name="Bleykasten C."/>
            <person name="Bode R."/>
            <person name="Casaregola S."/>
            <person name="Despons L."/>
            <person name="Fairhead C."/>
            <person name="Giersberg M."/>
            <person name="Gierski P."/>
            <person name="Hahnel U."/>
            <person name="Hartmann A."/>
            <person name="Jankowska D."/>
            <person name="Jubin C."/>
            <person name="Jung P."/>
            <person name="Lafontaine I."/>
            <person name="Leh-Louis V."/>
            <person name="Lemaire M."/>
            <person name="Marcet-Houben M."/>
            <person name="Mascher M."/>
            <person name="Morel G."/>
            <person name="Richard G.-F."/>
            <person name="Riechen J."/>
            <person name="Sacerdot C."/>
            <person name="Sarkar A."/>
            <person name="Savel G."/>
            <person name="Schacherer J."/>
            <person name="Sherman D."/>
            <person name="Straub M.-L."/>
            <person name="Stein N."/>
            <person name="Thierry A."/>
            <person name="Trautwein-Schult A."/>
            <person name="Westhof E."/>
            <person name="Worch S."/>
            <person name="Dujon B."/>
            <person name="Souciet J.-L."/>
            <person name="Wincker P."/>
            <person name="Scholz U."/>
            <person name="Neuveglise N."/>
        </authorList>
    </citation>
    <scope>NUCLEOTIDE SEQUENCE</scope>
    <source>
        <strain evidence="9">LS3</strain>
    </source>
</reference>
<dbReference type="InterPro" id="IPR000651">
    <property type="entry name" value="Ras-like_Gua-exchang_fac_N"/>
</dbReference>
<dbReference type="SUPFAM" id="SSF48366">
    <property type="entry name" value="Ras GEF"/>
    <property type="match status" value="1"/>
</dbReference>
<feature type="domain" description="N-terminal Ras-GEF" evidence="8">
    <location>
        <begin position="763"/>
        <end position="890"/>
    </location>
</feature>
<feature type="region of interest" description="Disordered" evidence="5">
    <location>
        <begin position="1"/>
        <end position="200"/>
    </location>
</feature>
<keyword evidence="2 3" id="KW-0344">Guanine-nucleotide releasing factor</keyword>
<feature type="compositionally biased region" description="Low complexity" evidence="5">
    <location>
        <begin position="108"/>
        <end position="120"/>
    </location>
</feature>
<feature type="compositionally biased region" description="Polar residues" evidence="5">
    <location>
        <begin position="412"/>
        <end position="436"/>
    </location>
</feature>
<dbReference type="InterPro" id="IPR008937">
    <property type="entry name" value="Ras-like_GEF"/>
</dbReference>
<dbReference type="Gene3D" id="2.30.30.40">
    <property type="entry name" value="SH3 Domains"/>
    <property type="match status" value="1"/>
</dbReference>
<dbReference type="GO" id="GO:0007265">
    <property type="term" value="P:Ras protein signal transduction"/>
    <property type="evidence" value="ECO:0007669"/>
    <property type="project" value="TreeGrafter"/>
</dbReference>
<feature type="region of interest" description="Disordered" evidence="5">
    <location>
        <begin position="959"/>
        <end position="994"/>
    </location>
</feature>
<evidence type="ECO:0000256" key="1">
    <source>
        <dbReference type="ARBA" id="ARBA00022443"/>
    </source>
</evidence>
<name>A0A060T9D4_BLAAD</name>
<feature type="compositionally biased region" description="Polar residues" evidence="5">
    <location>
        <begin position="1"/>
        <end position="25"/>
    </location>
</feature>
<feature type="compositionally biased region" description="Low complexity" evidence="5">
    <location>
        <begin position="54"/>
        <end position="63"/>
    </location>
</feature>
<feature type="compositionally biased region" description="Low complexity" evidence="5">
    <location>
        <begin position="728"/>
        <end position="739"/>
    </location>
</feature>
<evidence type="ECO:0000256" key="3">
    <source>
        <dbReference type="PROSITE-ProRule" id="PRU00168"/>
    </source>
</evidence>
<evidence type="ECO:0000256" key="4">
    <source>
        <dbReference type="PROSITE-ProRule" id="PRU00192"/>
    </source>
</evidence>
<evidence type="ECO:0000256" key="5">
    <source>
        <dbReference type="SAM" id="MobiDB-lite"/>
    </source>
</evidence>
<sequence length="1279" mass="141552">MQDSMVSRRQFNGSINTPGLASMASSPDLHTPPADKHANGEAFDFSSSTNNGPSRRLSSSVLSLHKHLWSSKSSSSVARASKFHAPFRHNSSNNSNNNQPNDTPPDAQPSQQLYQKQLQEQQHRLQHLGLNDTKQPRPQANFNGLAGTATPPRSPTKTMSREDIESSYGAAVPDKVTDDTIPEEGEEEDTEDGRPQSGFPFVRALHSFDSSTLTANDSKNSADDPASICLSFEEGDIALLHSVHSSGWGDATIISSGARGWIPTNYFVAYNDPKIAPLLTAILTFVAQPMSFELAPGVFSFSQEAVTNIVAGVRSLLEACGTLTRDTPTVKKSQSIRKFRKNLLAELAILVSLAKQHRNSTDESVIERLVNGCYKIAAKAAVFLDVWAVDSNTPEKEPDYVAGNPSRPLAQRQDSVETMSTRNNGGQSSPTSTGPFQSSQAPQAQPQAKSVSTATGSQATADSIPTPAAVPRTVRSKPSFTTNRESVIFHTQPPMAKQRLEEVNEALLSYLGVFIHRMKYLEQDPTASTQILVNTRKSMLGCRELLAVVESVSSKQQPRSRELELTKDKLFGQIRTLVTSARDVVASSSKSGQSANISTTPKEGTEGVSDSANKLIESATICARTAGECVVRCRLILESVGDFQMSGAREYPDFSDGVAAVPSYQRNAYSFAASVSSPLSPTFPTHTMESKIPEDQVKENFNQEPIDNATAMKDSASDDKDDQETLKSGSRAASVASASSEKRPEVVDESAYPVEKQIIVDDESGRVRGGSLQAWINMMTDETKEDNPFMISTFFLTFRLFSTPREVIDCAINRYALEIDEETLGLQDLEDITARRVKVFHFVRRWLESHWKQSVDGEVLPDILSLADHHFVKILPNTKTIVHELANQLTSPDLEDGEPLVPRLVARPDGSLPRSSVNPRSVMPNLPQIPTLPSKSQLHMLQRNNEYYGYKGWNSSDPLAPIDEEETSTEEATSPVRSRKSSIIPSSFHNDQDARSVASSTWSSSFRIMRNSTFNSSSTGLPSTISVLDFEPLEIAAQLTLMDSDMFCRLEPSELISRNFDKKRGMGQSPRVGMMASYMNQFSSFVGNTVLQSDLPLKQRKNVLKFWIKVADKCADLRNYNSLIGIMSVLQGVNIIRLKRTWESLSPRYHAVFNKLKEISTPERNFAAYRQKIRSQRAPCVPFLGVYLTDLTFMVEGNVKKRKFSIPGDETKVIPVINYDLYERIAKLIGEIQKFQVPYKMPACKELQSWLRGEMVRAHEEVSRGDELWRRSCIVEPKN</sequence>
<dbReference type="CDD" id="cd00155">
    <property type="entry name" value="RasGEF"/>
    <property type="match status" value="1"/>
</dbReference>
<evidence type="ECO:0000259" key="6">
    <source>
        <dbReference type="PROSITE" id="PS50002"/>
    </source>
</evidence>
<proteinExistence type="predicted"/>
<dbReference type="GO" id="GO:0005085">
    <property type="term" value="F:guanyl-nucleotide exchange factor activity"/>
    <property type="evidence" value="ECO:0007669"/>
    <property type="project" value="UniProtKB-KW"/>
</dbReference>
<evidence type="ECO:0000259" key="7">
    <source>
        <dbReference type="PROSITE" id="PS50009"/>
    </source>
</evidence>
<dbReference type="PROSITE" id="PS50002">
    <property type="entry name" value="SH3"/>
    <property type="match status" value="1"/>
</dbReference>
<feature type="region of interest" description="Disordered" evidence="5">
    <location>
        <begin position="395"/>
        <end position="484"/>
    </location>
</feature>
<dbReference type="InterPro" id="IPR001452">
    <property type="entry name" value="SH3_domain"/>
</dbReference>
<gene>
    <name evidence="9" type="ORF">GNLVRS02_ARAD1C43648g</name>
</gene>
<dbReference type="SMART" id="SM00147">
    <property type="entry name" value="RasGEF"/>
    <property type="match status" value="1"/>
</dbReference>
<dbReference type="PANTHER" id="PTHR23113:SF354">
    <property type="entry name" value="BUD SITE SELECTION PROTEIN 5"/>
    <property type="match status" value="1"/>
</dbReference>
<evidence type="ECO:0000256" key="2">
    <source>
        <dbReference type="ARBA" id="ARBA00022658"/>
    </source>
</evidence>
<dbReference type="Gene3D" id="1.20.870.10">
    <property type="entry name" value="Son of sevenless (SoS) protein Chain: S domain 1"/>
    <property type="match status" value="1"/>
</dbReference>
<feature type="compositionally biased region" description="Polar residues" evidence="5">
    <location>
        <begin position="132"/>
        <end position="142"/>
    </location>
</feature>
<dbReference type="GO" id="GO:0005886">
    <property type="term" value="C:plasma membrane"/>
    <property type="evidence" value="ECO:0007669"/>
    <property type="project" value="TreeGrafter"/>
</dbReference>
<evidence type="ECO:0000259" key="8">
    <source>
        <dbReference type="PROSITE" id="PS50212"/>
    </source>
</evidence>
<dbReference type="InterPro" id="IPR036964">
    <property type="entry name" value="RASGEF_cat_dom_sf"/>
</dbReference>
<protein>
    <submittedName>
        <fullName evidence="9">ARAD1C43648p</fullName>
    </submittedName>
</protein>
<feature type="domain" description="Ras-GEF" evidence="7">
    <location>
        <begin position="1031"/>
        <end position="1278"/>
    </location>
</feature>
<feature type="domain" description="SH3" evidence="6">
    <location>
        <begin position="197"/>
        <end position="272"/>
    </location>
</feature>
<dbReference type="PhylomeDB" id="A0A060T9D4"/>
<evidence type="ECO:0000313" key="9">
    <source>
        <dbReference type="EMBL" id="CDP35796.1"/>
    </source>
</evidence>
<dbReference type="InterPro" id="IPR001895">
    <property type="entry name" value="RASGEF_cat_dom"/>
</dbReference>
<accession>A0A060T9D4</accession>
<dbReference type="AlphaFoldDB" id="A0A060T9D4"/>
<dbReference type="InterPro" id="IPR036028">
    <property type="entry name" value="SH3-like_dom_sf"/>
</dbReference>
<dbReference type="PROSITE" id="PS50212">
    <property type="entry name" value="RASGEF_NTER"/>
    <property type="match status" value="1"/>
</dbReference>
<dbReference type="EMBL" id="HG937693">
    <property type="protein sequence ID" value="CDP35796.1"/>
    <property type="molecule type" value="Genomic_DNA"/>
</dbReference>
<feature type="compositionally biased region" description="Polar residues" evidence="5">
    <location>
        <begin position="449"/>
        <end position="463"/>
    </location>
</feature>
<feature type="region of interest" description="Disordered" evidence="5">
    <location>
        <begin position="906"/>
        <end position="931"/>
    </location>
</feature>
<dbReference type="SMART" id="SM00229">
    <property type="entry name" value="RasGEFN"/>
    <property type="match status" value="1"/>
</dbReference>
<dbReference type="InterPro" id="IPR023578">
    <property type="entry name" value="Ras_GEF_dom_sf"/>
</dbReference>
<reference evidence="9" key="1">
    <citation type="submission" date="2014-02" db="EMBL/GenBank/DDBJ databases">
        <authorList>
            <person name="Genoscope - CEA"/>
        </authorList>
    </citation>
    <scope>NUCLEOTIDE SEQUENCE</scope>
    <source>
        <strain evidence="9">LS3</strain>
    </source>
</reference>
<dbReference type="PROSITE" id="PS50009">
    <property type="entry name" value="RASGEF_CAT"/>
    <property type="match status" value="1"/>
</dbReference>
<dbReference type="CDD" id="cd06224">
    <property type="entry name" value="REM"/>
    <property type="match status" value="1"/>
</dbReference>
<dbReference type="SMART" id="SM00326">
    <property type="entry name" value="SH3"/>
    <property type="match status" value="1"/>
</dbReference>
<dbReference type="SUPFAM" id="SSF50044">
    <property type="entry name" value="SH3-domain"/>
    <property type="match status" value="1"/>
</dbReference>
<feature type="compositionally biased region" description="Low complexity" evidence="5">
    <location>
        <begin position="70"/>
        <end position="80"/>
    </location>
</feature>
<dbReference type="PANTHER" id="PTHR23113">
    <property type="entry name" value="GUANINE NUCLEOTIDE EXCHANGE FACTOR"/>
    <property type="match status" value="1"/>
</dbReference>
<feature type="compositionally biased region" description="Low complexity" evidence="5">
    <location>
        <begin position="437"/>
        <end position="448"/>
    </location>
</feature>
<keyword evidence="1 4" id="KW-0728">SH3 domain</keyword>